<dbReference type="Proteomes" id="UP000638313">
    <property type="component" value="Unassembled WGS sequence"/>
</dbReference>
<proteinExistence type="predicted"/>
<dbReference type="RefSeq" id="WP_190129132.1">
    <property type="nucleotide sequence ID" value="NZ_BNBD01000003.1"/>
</dbReference>
<dbReference type="InterPro" id="IPR041895">
    <property type="entry name" value="ArdA_dom1"/>
</dbReference>
<dbReference type="Pfam" id="PF07275">
    <property type="entry name" value="ArdA"/>
    <property type="match status" value="1"/>
</dbReference>
<evidence type="ECO:0000313" key="1">
    <source>
        <dbReference type="EMBL" id="GHF38767.1"/>
    </source>
</evidence>
<reference evidence="1" key="1">
    <citation type="journal article" date="2014" name="Int. J. Syst. Evol. Microbiol.">
        <title>Complete genome sequence of Corynebacterium casei LMG S-19264T (=DSM 44701T), isolated from a smear-ripened cheese.</title>
        <authorList>
            <consortium name="US DOE Joint Genome Institute (JGI-PGF)"/>
            <person name="Walter F."/>
            <person name="Albersmeier A."/>
            <person name="Kalinowski J."/>
            <person name="Ruckert C."/>
        </authorList>
    </citation>
    <scope>NUCLEOTIDE SEQUENCE</scope>
    <source>
        <strain evidence="1">JCM 4059</strain>
    </source>
</reference>
<keyword evidence="2" id="KW-1185">Reference proteome</keyword>
<sequence length="170" mass="18515">MSPRVYVASLADYVAGRYHGAWLAADRSADDIGKGVTAMLAASSDPYAEEWAIHDYEGFGGVHIDEYDSLETVAVLAHLVTQHPPQVVGYLRAEGLEPEDIAEEIDDRFCGVHDSLADYALELIDDLGDLPRAYQDYRWTIAKAMAHDWEVAGEYVTVPTSGGVAVLSNA</sequence>
<dbReference type="EMBL" id="BNBD01000003">
    <property type="protein sequence ID" value="GHF38767.1"/>
    <property type="molecule type" value="Genomic_DNA"/>
</dbReference>
<dbReference type="InterPro" id="IPR009899">
    <property type="entry name" value="ArdA"/>
</dbReference>
<dbReference type="Gene3D" id="3.10.20.480">
    <property type="entry name" value="Antirestriction protein ArdA, domain 1"/>
    <property type="match status" value="1"/>
</dbReference>
<protein>
    <submittedName>
        <fullName evidence="1">Antirestriction protein ArdA</fullName>
    </submittedName>
</protein>
<evidence type="ECO:0000313" key="2">
    <source>
        <dbReference type="Proteomes" id="UP000638313"/>
    </source>
</evidence>
<gene>
    <name evidence="1" type="ORF">GCM10010218_20000</name>
</gene>
<reference evidence="1" key="2">
    <citation type="submission" date="2020-09" db="EMBL/GenBank/DDBJ databases">
        <authorList>
            <person name="Sun Q."/>
            <person name="Ohkuma M."/>
        </authorList>
    </citation>
    <scope>NUCLEOTIDE SEQUENCE</scope>
    <source>
        <strain evidence="1">JCM 4059</strain>
    </source>
</reference>
<accession>A0A919ECT2</accession>
<dbReference type="AlphaFoldDB" id="A0A919ECT2"/>
<comment type="caution">
    <text evidence="1">The sequence shown here is derived from an EMBL/GenBank/DDBJ whole genome shotgun (WGS) entry which is preliminary data.</text>
</comment>
<organism evidence="1 2">
    <name type="scientific">Streptomyces mashuensis</name>
    <dbReference type="NCBI Taxonomy" id="33904"/>
    <lineage>
        <taxon>Bacteria</taxon>
        <taxon>Bacillati</taxon>
        <taxon>Actinomycetota</taxon>
        <taxon>Actinomycetes</taxon>
        <taxon>Kitasatosporales</taxon>
        <taxon>Streptomycetaceae</taxon>
        <taxon>Streptomyces</taxon>
    </lineage>
</organism>
<name>A0A919ECT2_9ACTN</name>